<name>A0A3N4LZ16_9PEZI</name>
<gene>
    <name evidence="2" type="ORF">L211DRAFT_845281</name>
</gene>
<keyword evidence="3" id="KW-1185">Reference proteome</keyword>
<dbReference type="AlphaFoldDB" id="A0A3N4LZ16"/>
<accession>A0A3N4LZ16</accession>
<reference evidence="2 3" key="1">
    <citation type="journal article" date="2018" name="Nat. Ecol. Evol.">
        <title>Pezizomycetes genomes reveal the molecular basis of ectomycorrhizal truffle lifestyle.</title>
        <authorList>
            <person name="Murat C."/>
            <person name="Payen T."/>
            <person name="Noel B."/>
            <person name="Kuo A."/>
            <person name="Morin E."/>
            <person name="Chen J."/>
            <person name="Kohler A."/>
            <person name="Krizsan K."/>
            <person name="Balestrini R."/>
            <person name="Da Silva C."/>
            <person name="Montanini B."/>
            <person name="Hainaut M."/>
            <person name="Levati E."/>
            <person name="Barry K.W."/>
            <person name="Belfiori B."/>
            <person name="Cichocki N."/>
            <person name="Clum A."/>
            <person name="Dockter R.B."/>
            <person name="Fauchery L."/>
            <person name="Guy J."/>
            <person name="Iotti M."/>
            <person name="Le Tacon F."/>
            <person name="Lindquist E.A."/>
            <person name="Lipzen A."/>
            <person name="Malagnac F."/>
            <person name="Mello A."/>
            <person name="Molinier V."/>
            <person name="Miyauchi S."/>
            <person name="Poulain J."/>
            <person name="Riccioni C."/>
            <person name="Rubini A."/>
            <person name="Sitrit Y."/>
            <person name="Splivallo R."/>
            <person name="Traeger S."/>
            <person name="Wang M."/>
            <person name="Zifcakova L."/>
            <person name="Wipf D."/>
            <person name="Zambonelli A."/>
            <person name="Paolocci F."/>
            <person name="Nowrousian M."/>
            <person name="Ottonello S."/>
            <person name="Baldrian P."/>
            <person name="Spatafora J.W."/>
            <person name="Henrissat B."/>
            <person name="Nagy L.G."/>
            <person name="Aury J.M."/>
            <person name="Wincker P."/>
            <person name="Grigoriev I.V."/>
            <person name="Bonfante P."/>
            <person name="Martin F.M."/>
        </authorList>
    </citation>
    <scope>NUCLEOTIDE SEQUENCE [LARGE SCALE GENOMIC DNA]</scope>
    <source>
        <strain evidence="2 3">ATCC MYA-4762</strain>
    </source>
</reference>
<evidence type="ECO:0000256" key="1">
    <source>
        <dbReference type="SAM" id="MobiDB-lite"/>
    </source>
</evidence>
<feature type="compositionally biased region" description="Basic and acidic residues" evidence="1">
    <location>
        <begin position="141"/>
        <end position="154"/>
    </location>
</feature>
<sequence>MLLSTKPICTSTASIPSNASLGFVFNNFNSQAVPYWNVESFLVYTIFYADLAKLIEETNKTKLSIAISGLLASRYVHPGTNILHHLQTSHTLNSSLLRNPLYLPQQLLPPDRGPLRPQMLYMQITGSRKSGYTPAGGGADVDAKTENEGDEGRE</sequence>
<evidence type="ECO:0000313" key="2">
    <source>
        <dbReference type="EMBL" id="RPB28156.1"/>
    </source>
</evidence>
<protein>
    <submittedName>
        <fullName evidence="2">Uncharacterized protein</fullName>
    </submittedName>
</protein>
<evidence type="ECO:0000313" key="3">
    <source>
        <dbReference type="Proteomes" id="UP000267821"/>
    </source>
</evidence>
<dbReference type="Proteomes" id="UP000267821">
    <property type="component" value="Unassembled WGS sequence"/>
</dbReference>
<proteinExistence type="predicted"/>
<organism evidence="2 3">
    <name type="scientific">Terfezia boudieri ATCC MYA-4762</name>
    <dbReference type="NCBI Taxonomy" id="1051890"/>
    <lineage>
        <taxon>Eukaryota</taxon>
        <taxon>Fungi</taxon>
        <taxon>Dikarya</taxon>
        <taxon>Ascomycota</taxon>
        <taxon>Pezizomycotina</taxon>
        <taxon>Pezizomycetes</taxon>
        <taxon>Pezizales</taxon>
        <taxon>Pezizaceae</taxon>
        <taxon>Terfezia</taxon>
    </lineage>
</organism>
<dbReference type="EMBL" id="ML121529">
    <property type="protein sequence ID" value="RPB28156.1"/>
    <property type="molecule type" value="Genomic_DNA"/>
</dbReference>
<feature type="region of interest" description="Disordered" evidence="1">
    <location>
        <begin position="127"/>
        <end position="154"/>
    </location>
</feature>
<dbReference type="InParanoid" id="A0A3N4LZ16"/>